<reference evidence="1" key="1">
    <citation type="journal article" date="2015" name="Nature">
        <title>Complex archaea that bridge the gap between prokaryotes and eukaryotes.</title>
        <authorList>
            <person name="Spang A."/>
            <person name="Saw J.H."/>
            <person name="Jorgensen S.L."/>
            <person name="Zaremba-Niedzwiedzka K."/>
            <person name="Martijn J."/>
            <person name="Lind A.E."/>
            <person name="van Eijk R."/>
            <person name="Schleper C."/>
            <person name="Guy L."/>
            <person name="Ettema T.J."/>
        </authorList>
    </citation>
    <scope>NUCLEOTIDE SEQUENCE</scope>
</reference>
<dbReference type="SUPFAM" id="SSF53448">
    <property type="entry name" value="Nucleotide-diphospho-sugar transferases"/>
    <property type="match status" value="1"/>
</dbReference>
<sequence>MEYEKNSKGYLYYAFNNKEINYLRLAISSAVTGRYYIDNFRATIVTDKRSIEFLDEKNEKLFEKCFENILFEEEIQKRSKLGRRTKNNNIARSDWYNTTRTNAFMDSTYEQTILIDADYIFQNDKTNLLWDSKTPIRINKDIIPLTNTKYTREMVGNFTIPMYWATLTYFDRSDFSKRFFDLVNHIQENYEYYCILYQIYDQIYRNDHTFSIALYMMNGFRTPGPEYELPFQYIMTSRKDIIHQLNVGSTRFLVWTDDWQSPWHYFNLKDISYHCLNKKTLVELYDTFIDFYDRD</sequence>
<proteinExistence type="predicted"/>
<dbReference type="EMBL" id="LAZR01005694">
    <property type="protein sequence ID" value="KKM97892.1"/>
    <property type="molecule type" value="Genomic_DNA"/>
</dbReference>
<name>A0A0F9PXJ0_9ZZZZ</name>
<evidence type="ECO:0000313" key="1">
    <source>
        <dbReference type="EMBL" id="KKM97892.1"/>
    </source>
</evidence>
<dbReference type="AlphaFoldDB" id="A0A0F9PXJ0"/>
<accession>A0A0F9PXJ0</accession>
<dbReference type="InterPro" id="IPR029044">
    <property type="entry name" value="Nucleotide-diphossugar_trans"/>
</dbReference>
<protein>
    <recommendedName>
        <fullName evidence="2">Nucleotide-diphospho-sugar transferase domain-containing protein</fullName>
    </recommendedName>
</protein>
<gene>
    <name evidence="1" type="ORF">LCGC14_1163440</name>
</gene>
<organism evidence="1">
    <name type="scientific">marine sediment metagenome</name>
    <dbReference type="NCBI Taxonomy" id="412755"/>
    <lineage>
        <taxon>unclassified sequences</taxon>
        <taxon>metagenomes</taxon>
        <taxon>ecological metagenomes</taxon>
    </lineage>
</organism>
<evidence type="ECO:0008006" key="2">
    <source>
        <dbReference type="Google" id="ProtNLM"/>
    </source>
</evidence>
<comment type="caution">
    <text evidence="1">The sequence shown here is derived from an EMBL/GenBank/DDBJ whole genome shotgun (WGS) entry which is preliminary data.</text>
</comment>